<dbReference type="EMBL" id="CM000162">
    <property type="protein sequence ID" value="KRK06153.1"/>
    <property type="molecule type" value="Genomic_DNA"/>
</dbReference>
<organism evidence="2 3">
    <name type="scientific">Drosophila yakuba</name>
    <name type="common">Fruit fly</name>
    <dbReference type="NCBI Taxonomy" id="7245"/>
    <lineage>
        <taxon>Eukaryota</taxon>
        <taxon>Metazoa</taxon>
        <taxon>Ecdysozoa</taxon>
        <taxon>Arthropoda</taxon>
        <taxon>Hexapoda</taxon>
        <taxon>Insecta</taxon>
        <taxon>Pterygota</taxon>
        <taxon>Neoptera</taxon>
        <taxon>Endopterygota</taxon>
        <taxon>Diptera</taxon>
        <taxon>Brachycera</taxon>
        <taxon>Muscomorpha</taxon>
        <taxon>Ephydroidea</taxon>
        <taxon>Drosophilidae</taxon>
        <taxon>Drosophila</taxon>
        <taxon>Sophophora</taxon>
    </lineage>
</organism>
<name>A0A0R1EA95_DROYA</name>
<reference evidence="2 3" key="2">
    <citation type="journal article" date="2007" name="PLoS Biol.">
        <title>Principles of genome evolution in the Drosophila melanogaster species group.</title>
        <authorList>
            <person name="Ranz J.M."/>
            <person name="Maurin D."/>
            <person name="Chan Y.S."/>
            <person name="von Grotthuss M."/>
            <person name="Hillier L.W."/>
            <person name="Roote J."/>
            <person name="Ashburner M."/>
            <person name="Bergman C.M."/>
        </authorList>
    </citation>
    <scope>NUCLEOTIDE SEQUENCE [LARGE SCALE GENOMIC DNA]</scope>
    <source>
        <strain evidence="3">Tai18E2 / Tucson 14021-0261.01</strain>
    </source>
</reference>
<dbReference type="AlphaFoldDB" id="A0A0R1EA95"/>
<accession>A0A0R1EA95</accession>
<gene>
    <name evidence="2" type="primary">Dyak\GE28716</name>
    <name evidence="2" type="synonym">GE28716</name>
    <name evidence="2" type="ORF">Dyak_GE28716</name>
</gene>
<feature type="compositionally biased region" description="Low complexity" evidence="1">
    <location>
        <begin position="130"/>
        <end position="142"/>
    </location>
</feature>
<sequence>MFACSDAWMVGCLDARMLGCSDVGVFGNGKRSKPKPIRFDPMLPLHGRLFFFLCDDCGCGCGAVGDARCGAGGADGWWCADGSSSGGDCDCDDDCDGIQSWQLAGATSVLSWLSTRAGLSLRKRHTSSNWITNNNSTTTSSSESERESVQRDRERYRYIPSERDF</sequence>
<evidence type="ECO:0000256" key="1">
    <source>
        <dbReference type="SAM" id="MobiDB-lite"/>
    </source>
</evidence>
<dbReference type="KEGG" id="dya:Dyak_GE28716"/>
<proteinExistence type="predicted"/>
<reference evidence="2 3" key="1">
    <citation type="journal article" date="2007" name="Nature">
        <title>Evolution of genes and genomes on the Drosophila phylogeny.</title>
        <authorList>
            <consortium name="Drosophila 12 Genomes Consortium"/>
            <person name="Clark A.G."/>
            <person name="Eisen M.B."/>
            <person name="Smith D.R."/>
            <person name="Bergman C.M."/>
            <person name="Oliver B."/>
            <person name="Markow T.A."/>
            <person name="Kaufman T.C."/>
            <person name="Kellis M."/>
            <person name="Gelbart W."/>
            <person name="Iyer V.N."/>
            <person name="Pollard D.A."/>
            <person name="Sackton T.B."/>
            <person name="Larracuente A.M."/>
            <person name="Singh N.D."/>
            <person name="Abad J.P."/>
            <person name="Abt D.N."/>
            <person name="Adryan B."/>
            <person name="Aguade M."/>
            <person name="Akashi H."/>
            <person name="Anderson W.W."/>
            <person name="Aquadro C.F."/>
            <person name="Ardell D.H."/>
            <person name="Arguello R."/>
            <person name="Artieri C.G."/>
            <person name="Barbash D.A."/>
            <person name="Barker D."/>
            <person name="Barsanti P."/>
            <person name="Batterham P."/>
            <person name="Batzoglou S."/>
            <person name="Begun D."/>
            <person name="Bhutkar A."/>
            <person name="Blanco E."/>
            <person name="Bosak S.A."/>
            <person name="Bradley R.K."/>
            <person name="Brand A.D."/>
            <person name="Brent M.R."/>
            <person name="Brooks A.N."/>
            <person name="Brown R.H."/>
            <person name="Butlin R.K."/>
            <person name="Caggese C."/>
            <person name="Calvi B.R."/>
            <person name="Bernardo de Carvalho A."/>
            <person name="Caspi A."/>
            <person name="Castrezana S."/>
            <person name="Celniker S.E."/>
            <person name="Chang J.L."/>
            <person name="Chapple C."/>
            <person name="Chatterji S."/>
            <person name="Chinwalla A."/>
            <person name="Civetta A."/>
            <person name="Clifton S.W."/>
            <person name="Comeron J.M."/>
            <person name="Costello J.C."/>
            <person name="Coyne J.A."/>
            <person name="Daub J."/>
            <person name="David R.G."/>
            <person name="Delcher A.L."/>
            <person name="Delehaunty K."/>
            <person name="Do C.B."/>
            <person name="Ebling H."/>
            <person name="Edwards K."/>
            <person name="Eickbush T."/>
            <person name="Evans J.D."/>
            <person name="Filipski A."/>
            <person name="Findeiss S."/>
            <person name="Freyhult E."/>
            <person name="Fulton L."/>
            <person name="Fulton R."/>
            <person name="Garcia A.C."/>
            <person name="Gardiner A."/>
            <person name="Garfield D.A."/>
            <person name="Garvin B.E."/>
            <person name="Gibson G."/>
            <person name="Gilbert D."/>
            <person name="Gnerre S."/>
            <person name="Godfrey J."/>
            <person name="Good R."/>
            <person name="Gotea V."/>
            <person name="Gravely B."/>
            <person name="Greenberg A.J."/>
            <person name="Griffiths-Jones S."/>
            <person name="Gross S."/>
            <person name="Guigo R."/>
            <person name="Gustafson E.A."/>
            <person name="Haerty W."/>
            <person name="Hahn M.W."/>
            <person name="Halligan D.L."/>
            <person name="Halpern A.L."/>
            <person name="Halter G.M."/>
            <person name="Han M.V."/>
            <person name="Heger A."/>
            <person name="Hillier L."/>
            <person name="Hinrichs A.S."/>
            <person name="Holmes I."/>
            <person name="Hoskins R.A."/>
            <person name="Hubisz M.J."/>
            <person name="Hultmark D."/>
            <person name="Huntley M.A."/>
            <person name="Jaffe D.B."/>
            <person name="Jagadeeshan S."/>
            <person name="Jeck W.R."/>
            <person name="Johnson J."/>
            <person name="Jones C.D."/>
            <person name="Jordan W.C."/>
            <person name="Karpen G.H."/>
            <person name="Kataoka E."/>
            <person name="Keightley P.D."/>
            <person name="Kheradpour P."/>
            <person name="Kirkness E.F."/>
            <person name="Koerich L.B."/>
            <person name="Kristiansen K."/>
            <person name="Kudrna D."/>
            <person name="Kulathinal R.J."/>
            <person name="Kumar S."/>
            <person name="Kwok R."/>
            <person name="Lander E."/>
            <person name="Langley C.H."/>
            <person name="Lapoint R."/>
            <person name="Lazzaro B.P."/>
            <person name="Lee S.J."/>
            <person name="Levesque L."/>
            <person name="Li R."/>
            <person name="Lin C.F."/>
            <person name="Lin M.F."/>
            <person name="Lindblad-Toh K."/>
            <person name="Llopart A."/>
            <person name="Long M."/>
            <person name="Low L."/>
            <person name="Lozovsky E."/>
            <person name="Lu J."/>
            <person name="Luo M."/>
            <person name="Machado C.A."/>
            <person name="Makalowski W."/>
            <person name="Marzo M."/>
            <person name="Matsuda M."/>
            <person name="Matzkin L."/>
            <person name="McAllister B."/>
            <person name="McBride C.S."/>
            <person name="McKernan B."/>
            <person name="McKernan K."/>
            <person name="Mendez-Lago M."/>
            <person name="Minx P."/>
            <person name="Mollenhauer M.U."/>
            <person name="Montooth K."/>
            <person name="Mount S.M."/>
            <person name="Mu X."/>
            <person name="Myers E."/>
            <person name="Negre B."/>
            <person name="Newfeld S."/>
            <person name="Nielsen R."/>
            <person name="Noor M.A."/>
            <person name="O'Grady P."/>
            <person name="Pachter L."/>
            <person name="Papaceit M."/>
            <person name="Parisi M.J."/>
            <person name="Parisi M."/>
            <person name="Parts L."/>
            <person name="Pedersen J.S."/>
            <person name="Pesole G."/>
            <person name="Phillippy A.M."/>
            <person name="Ponting C.P."/>
            <person name="Pop M."/>
            <person name="Porcelli D."/>
            <person name="Powell J.R."/>
            <person name="Prohaska S."/>
            <person name="Pruitt K."/>
            <person name="Puig M."/>
            <person name="Quesneville H."/>
            <person name="Ram K.R."/>
            <person name="Rand D."/>
            <person name="Rasmussen M.D."/>
            <person name="Reed L.K."/>
            <person name="Reenan R."/>
            <person name="Reily A."/>
            <person name="Remington K.A."/>
            <person name="Rieger T.T."/>
            <person name="Ritchie M.G."/>
            <person name="Robin C."/>
            <person name="Rogers Y.H."/>
            <person name="Rohde C."/>
            <person name="Rozas J."/>
            <person name="Rubenfield M.J."/>
            <person name="Ruiz A."/>
            <person name="Russo S."/>
            <person name="Salzberg S.L."/>
            <person name="Sanchez-Gracia A."/>
            <person name="Saranga D.J."/>
            <person name="Sato H."/>
            <person name="Schaeffer S.W."/>
            <person name="Schatz M.C."/>
            <person name="Schlenke T."/>
            <person name="Schwartz R."/>
            <person name="Segarra C."/>
            <person name="Singh R.S."/>
            <person name="Sirot L."/>
            <person name="Sirota M."/>
            <person name="Sisneros N.B."/>
            <person name="Smith C.D."/>
            <person name="Smith T.F."/>
            <person name="Spieth J."/>
            <person name="Stage D.E."/>
            <person name="Stark A."/>
            <person name="Stephan W."/>
            <person name="Strausberg R.L."/>
            <person name="Strempel S."/>
            <person name="Sturgill D."/>
            <person name="Sutton G."/>
            <person name="Sutton G.G."/>
            <person name="Tao W."/>
            <person name="Teichmann S."/>
            <person name="Tobari Y.N."/>
            <person name="Tomimura Y."/>
            <person name="Tsolas J.M."/>
            <person name="Valente V.L."/>
            <person name="Venter E."/>
            <person name="Venter J.C."/>
            <person name="Vicario S."/>
            <person name="Vieira F.G."/>
            <person name="Vilella A.J."/>
            <person name="Villasante A."/>
            <person name="Walenz B."/>
            <person name="Wang J."/>
            <person name="Wasserman M."/>
            <person name="Watts T."/>
            <person name="Wilson D."/>
            <person name="Wilson R.K."/>
            <person name="Wing R.A."/>
            <person name="Wolfner M.F."/>
            <person name="Wong A."/>
            <person name="Wong G.K."/>
            <person name="Wu C.I."/>
            <person name="Wu G."/>
            <person name="Yamamoto D."/>
            <person name="Yang H.P."/>
            <person name="Yang S.P."/>
            <person name="Yorke J.A."/>
            <person name="Yoshida K."/>
            <person name="Zdobnov E."/>
            <person name="Zhang P."/>
            <person name="Zhang Y."/>
            <person name="Zimin A.V."/>
            <person name="Baldwin J."/>
            <person name="Abdouelleil A."/>
            <person name="Abdulkadir J."/>
            <person name="Abebe A."/>
            <person name="Abera B."/>
            <person name="Abreu J."/>
            <person name="Acer S.C."/>
            <person name="Aftuck L."/>
            <person name="Alexander A."/>
            <person name="An P."/>
            <person name="Anderson E."/>
            <person name="Anderson S."/>
            <person name="Arachi H."/>
            <person name="Azer M."/>
            <person name="Bachantsang P."/>
            <person name="Barry A."/>
            <person name="Bayul T."/>
            <person name="Berlin A."/>
            <person name="Bessette D."/>
            <person name="Bloom T."/>
            <person name="Blye J."/>
            <person name="Boguslavskiy L."/>
            <person name="Bonnet C."/>
            <person name="Boukhgalter B."/>
            <person name="Bourzgui I."/>
            <person name="Brown A."/>
            <person name="Cahill P."/>
            <person name="Channer S."/>
            <person name="Cheshatsang Y."/>
            <person name="Chuda L."/>
            <person name="Citroen M."/>
            <person name="Collymore A."/>
            <person name="Cooke P."/>
            <person name="Costello M."/>
            <person name="D'Aco K."/>
            <person name="Daza R."/>
            <person name="De Haan G."/>
            <person name="DeGray S."/>
            <person name="DeMaso C."/>
            <person name="Dhargay N."/>
            <person name="Dooley K."/>
            <person name="Dooley E."/>
            <person name="Doricent M."/>
            <person name="Dorje P."/>
            <person name="Dorjee K."/>
            <person name="Dupes A."/>
            <person name="Elong R."/>
            <person name="Falk J."/>
            <person name="Farina A."/>
            <person name="Faro S."/>
            <person name="Ferguson D."/>
            <person name="Fisher S."/>
            <person name="Foley C.D."/>
            <person name="Franke A."/>
            <person name="Friedrich D."/>
            <person name="Gadbois L."/>
            <person name="Gearin G."/>
            <person name="Gearin C.R."/>
            <person name="Giannoukos G."/>
            <person name="Goode T."/>
            <person name="Graham J."/>
            <person name="Grandbois E."/>
            <person name="Grewal S."/>
            <person name="Gyaltsen K."/>
            <person name="Hafez N."/>
            <person name="Hagos B."/>
            <person name="Hall J."/>
            <person name="Henson C."/>
            <person name="Hollinger A."/>
            <person name="Honan T."/>
            <person name="Huard M.D."/>
            <person name="Hughes L."/>
            <person name="Hurhula B."/>
            <person name="Husby M.E."/>
            <person name="Kamat A."/>
            <person name="Kanga B."/>
            <person name="Kashin S."/>
            <person name="Khazanovich D."/>
            <person name="Kisner P."/>
            <person name="Lance K."/>
            <person name="Lara M."/>
            <person name="Lee W."/>
            <person name="Lennon N."/>
            <person name="Letendre F."/>
            <person name="LeVine R."/>
            <person name="Lipovsky A."/>
            <person name="Liu X."/>
            <person name="Liu J."/>
            <person name="Liu S."/>
            <person name="Lokyitsang T."/>
            <person name="Lokyitsang Y."/>
            <person name="Lubonja R."/>
            <person name="Lui A."/>
            <person name="MacDonald P."/>
            <person name="Magnisalis V."/>
            <person name="Maru K."/>
            <person name="Matthews C."/>
            <person name="McCusker W."/>
            <person name="McDonough S."/>
            <person name="Mehta T."/>
            <person name="Meldrim J."/>
            <person name="Meneus L."/>
            <person name="Mihai O."/>
            <person name="Mihalev A."/>
            <person name="Mihova T."/>
            <person name="Mittelman R."/>
            <person name="Mlenga V."/>
            <person name="Montmayeur A."/>
            <person name="Mulrain L."/>
            <person name="Navidi A."/>
            <person name="Naylor J."/>
            <person name="Negash T."/>
            <person name="Nguyen T."/>
            <person name="Nguyen N."/>
            <person name="Nicol R."/>
            <person name="Norbu C."/>
            <person name="Norbu N."/>
            <person name="Novod N."/>
            <person name="O'Neill B."/>
            <person name="Osman S."/>
            <person name="Markiewicz E."/>
            <person name="Oyono O.L."/>
            <person name="Patti C."/>
            <person name="Phunkhang P."/>
            <person name="Pierre F."/>
            <person name="Priest M."/>
            <person name="Raghuraman S."/>
            <person name="Rege F."/>
            <person name="Reyes R."/>
            <person name="Rise C."/>
            <person name="Rogov P."/>
            <person name="Ross K."/>
            <person name="Ryan E."/>
            <person name="Settipalli S."/>
            <person name="Shea T."/>
            <person name="Sherpa N."/>
            <person name="Shi L."/>
            <person name="Shih D."/>
            <person name="Sparrow T."/>
            <person name="Spaulding J."/>
            <person name="Stalker J."/>
            <person name="Stange-Thomann N."/>
            <person name="Stavropoulos S."/>
            <person name="Stone C."/>
            <person name="Strader C."/>
            <person name="Tesfaye S."/>
            <person name="Thomson T."/>
            <person name="Thoulutsang Y."/>
            <person name="Thoulutsang D."/>
            <person name="Topham K."/>
            <person name="Topping I."/>
            <person name="Tsamla T."/>
            <person name="Vassiliev H."/>
            <person name="Vo A."/>
            <person name="Wangchuk T."/>
            <person name="Wangdi T."/>
            <person name="Weiand M."/>
            <person name="Wilkinson J."/>
            <person name="Wilson A."/>
            <person name="Yadav S."/>
            <person name="Young G."/>
            <person name="Yu Q."/>
            <person name="Zembek L."/>
            <person name="Zhong D."/>
            <person name="Zimmer A."/>
            <person name="Zwirko Z."/>
            <person name="Jaffe D.B."/>
            <person name="Alvarez P."/>
            <person name="Brockman W."/>
            <person name="Butler J."/>
            <person name="Chin C."/>
            <person name="Gnerre S."/>
            <person name="Grabherr M."/>
            <person name="Kleber M."/>
            <person name="Mauceli E."/>
            <person name="MacCallum I."/>
        </authorList>
    </citation>
    <scope>NUCLEOTIDE SEQUENCE [LARGE SCALE GENOMIC DNA]</scope>
    <source>
        <strain evidence="3">Tai18E2 / Tucson 14021-0261.01</strain>
    </source>
</reference>
<protein>
    <submittedName>
        <fullName evidence="2">Uncharacterized protein, isoform B</fullName>
    </submittedName>
</protein>
<feature type="region of interest" description="Disordered" evidence="1">
    <location>
        <begin position="130"/>
        <end position="153"/>
    </location>
</feature>
<keyword evidence="3" id="KW-1185">Reference proteome</keyword>
<evidence type="ECO:0000313" key="2">
    <source>
        <dbReference type="EMBL" id="KRK06153.1"/>
    </source>
</evidence>
<dbReference type="SMR" id="A0A0R1EA95"/>
<evidence type="ECO:0000313" key="3">
    <source>
        <dbReference type="Proteomes" id="UP000002282"/>
    </source>
</evidence>
<feature type="compositionally biased region" description="Basic and acidic residues" evidence="1">
    <location>
        <begin position="143"/>
        <end position="153"/>
    </location>
</feature>
<dbReference type="Proteomes" id="UP000002282">
    <property type="component" value="Chromosome X"/>
</dbReference>